<dbReference type="Gene3D" id="3.40.30.10">
    <property type="entry name" value="Glutaredoxin"/>
    <property type="match status" value="1"/>
</dbReference>
<organism evidence="2 3">
    <name type="scientific">Faecalibacillus faecis</name>
    <dbReference type="NCBI Taxonomy" id="1982628"/>
    <lineage>
        <taxon>Bacteria</taxon>
        <taxon>Bacillati</taxon>
        <taxon>Bacillota</taxon>
        <taxon>Erysipelotrichia</taxon>
        <taxon>Erysipelotrichales</taxon>
        <taxon>Coprobacillaceae</taxon>
        <taxon>Faecalibacillus</taxon>
    </lineage>
</organism>
<feature type="chain" id="PRO_5015543132" evidence="1">
    <location>
        <begin position="26"/>
        <end position="178"/>
    </location>
</feature>
<keyword evidence="3" id="KW-1185">Reference proteome</keyword>
<protein>
    <submittedName>
        <fullName evidence="2">Bacteriocin</fullName>
    </submittedName>
</protein>
<dbReference type="InterPro" id="IPR036249">
    <property type="entry name" value="Thioredoxin-like_sf"/>
</dbReference>
<comment type="caution">
    <text evidence="2">The sequence shown here is derived from an EMBL/GenBank/DDBJ whole genome shotgun (WGS) entry which is preliminary data.</text>
</comment>
<dbReference type="InterPro" id="IPR046698">
    <property type="entry name" value="PedC-like"/>
</dbReference>
<accession>A0A2T3FJZ4</accession>
<name>A0A2T3FJZ4_9FIRM</name>
<dbReference type="Pfam" id="PF20207">
    <property type="entry name" value="DUF6568"/>
    <property type="match status" value="1"/>
</dbReference>
<evidence type="ECO:0000313" key="3">
    <source>
        <dbReference type="Proteomes" id="UP000241201"/>
    </source>
</evidence>
<dbReference type="EMBL" id="PYLP01000030">
    <property type="protein sequence ID" value="PST35572.1"/>
    <property type="molecule type" value="Genomic_DNA"/>
</dbReference>
<dbReference type="AlphaFoldDB" id="A0A2T3FJZ4"/>
<evidence type="ECO:0000313" key="2">
    <source>
        <dbReference type="EMBL" id="PST35572.1"/>
    </source>
</evidence>
<dbReference type="SUPFAM" id="SSF52833">
    <property type="entry name" value="Thioredoxin-like"/>
    <property type="match status" value="1"/>
</dbReference>
<reference evidence="3" key="1">
    <citation type="submission" date="2018-03" db="EMBL/GenBank/DDBJ databases">
        <title>Lachnoclostridium SNUG30370 gen.nov., sp.nov., isolated from human faeces.</title>
        <authorList>
            <person name="Seo B."/>
            <person name="Jeon K."/>
            <person name="Ko G."/>
        </authorList>
    </citation>
    <scope>NUCLEOTIDE SEQUENCE [LARGE SCALE GENOMIC DNA]</scope>
    <source>
        <strain evidence="3">SNUG30370</strain>
    </source>
</reference>
<feature type="signal peptide" evidence="1">
    <location>
        <begin position="1"/>
        <end position="25"/>
    </location>
</feature>
<evidence type="ECO:0000256" key="1">
    <source>
        <dbReference type="SAM" id="SignalP"/>
    </source>
</evidence>
<keyword evidence="1" id="KW-0732">Signal</keyword>
<dbReference type="PROSITE" id="PS51257">
    <property type="entry name" value="PROKAR_LIPOPROTEIN"/>
    <property type="match status" value="1"/>
</dbReference>
<proteinExistence type="predicted"/>
<gene>
    <name evidence="2" type="ORF">C7U55_12745</name>
</gene>
<dbReference type="Proteomes" id="UP000241201">
    <property type="component" value="Unassembled WGS sequence"/>
</dbReference>
<sequence length="178" mass="21328">MFIKIIKKFILISFLISIVSGCSHTTSTHTIQKDLSKDQIIDVNYETVLKKLKQKEDFVLYIGRPDCKDCQEFEPYLKKYLKKNKGVYLYYLNIKEIREKAYATNASKEDQKAYKQMRKKLDFSWTPTLKLSIDGKFVDQYTFLDEEYYTLSKDKQKEKKQDYIDELSTWLNQIYQDN</sequence>